<feature type="domain" description="WYL" evidence="2">
    <location>
        <begin position="138"/>
        <end position="203"/>
    </location>
</feature>
<dbReference type="InterPro" id="IPR036388">
    <property type="entry name" value="WH-like_DNA-bd_sf"/>
</dbReference>
<dbReference type="InterPro" id="IPR013196">
    <property type="entry name" value="HTH_11"/>
</dbReference>
<dbReference type="InterPro" id="IPR036390">
    <property type="entry name" value="WH_DNA-bd_sf"/>
</dbReference>
<dbReference type="SUPFAM" id="SSF46785">
    <property type="entry name" value="Winged helix' DNA-binding domain"/>
    <property type="match status" value="1"/>
</dbReference>
<dbReference type="STRING" id="1907666.DSM25559_4336"/>
<dbReference type="Proteomes" id="UP000187891">
    <property type="component" value="Unassembled WGS sequence"/>
</dbReference>
<accession>A0A1R3U085</accession>
<dbReference type="Pfam" id="PF08279">
    <property type="entry name" value="HTH_11"/>
    <property type="match status" value="1"/>
</dbReference>
<dbReference type="InterPro" id="IPR026881">
    <property type="entry name" value="WYL_dom"/>
</dbReference>
<reference evidence="4" key="1">
    <citation type="submission" date="2016-10" db="EMBL/GenBank/DDBJ databases">
        <authorList>
            <person name="Wibberg D."/>
        </authorList>
    </citation>
    <scope>NUCLEOTIDE SEQUENCE [LARGE SCALE GENOMIC DNA]</scope>
</reference>
<dbReference type="Pfam" id="PF13280">
    <property type="entry name" value="WYL"/>
    <property type="match status" value="1"/>
</dbReference>
<dbReference type="Gene3D" id="1.10.10.10">
    <property type="entry name" value="Winged helix-like DNA-binding domain superfamily/Winged helix DNA-binding domain"/>
    <property type="match status" value="1"/>
</dbReference>
<evidence type="ECO:0000259" key="2">
    <source>
        <dbReference type="Pfam" id="PF13280"/>
    </source>
</evidence>
<proteinExistence type="predicted"/>
<name>A0A1R3U085_9HYPH</name>
<dbReference type="EMBL" id="FMUE01000014">
    <property type="protein sequence ID" value="SCX34019.1"/>
    <property type="molecule type" value="Genomic_DNA"/>
</dbReference>
<dbReference type="PROSITE" id="PS52050">
    <property type="entry name" value="WYL"/>
    <property type="match status" value="1"/>
</dbReference>
<evidence type="ECO:0000313" key="3">
    <source>
        <dbReference type="EMBL" id="SCX34019.1"/>
    </source>
</evidence>
<sequence length="228" mass="26118">MRRADRLFDIIQALRGTTQPTTAAALAQKLEVTPRTIYRDIATLQARRIPIEGEPGLGYFLRKGFDLPPLMFTMEEIEAITVGANLVQRIRDPKLQEAAESVLNKLQHTVPKELRSYLASPRFYVSEGDAVRPEGIELLDVRNAIRTCRKISISYIDDQQRRSQRTIWPVATVYYVDVTLIAAWCELRGDYRHFRADRILQSKVLDDRFAADSSAMMAEWMATRSQKS</sequence>
<dbReference type="RefSeq" id="WP_077122372.1">
    <property type="nucleotide sequence ID" value="NZ_FMUE01000014.1"/>
</dbReference>
<evidence type="ECO:0000259" key="1">
    <source>
        <dbReference type="Pfam" id="PF08279"/>
    </source>
</evidence>
<gene>
    <name evidence="3" type="ORF">DSM25559_4336</name>
</gene>
<dbReference type="PANTHER" id="PTHR34580:SF3">
    <property type="entry name" value="PROTEIN PAFB"/>
    <property type="match status" value="1"/>
</dbReference>
<feature type="domain" description="Helix-turn-helix type 11" evidence="1">
    <location>
        <begin position="6"/>
        <end position="59"/>
    </location>
</feature>
<organism evidence="3 4">
    <name type="scientific">Agrobacterium rosae</name>
    <dbReference type="NCBI Taxonomy" id="1972867"/>
    <lineage>
        <taxon>Bacteria</taxon>
        <taxon>Pseudomonadati</taxon>
        <taxon>Pseudomonadota</taxon>
        <taxon>Alphaproteobacteria</taxon>
        <taxon>Hyphomicrobiales</taxon>
        <taxon>Rhizobiaceae</taxon>
        <taxon>Rhizobium/Agrobacterium group</taxon>
        <taxon>Agrobacterium</taxon>
    </lineage>
</organism>
<protein>
    <submittedName>
        <fullName evidence="3">HTH domain protein</fullName>
    </submittedName>
</protein>
<evidence type="ECO:0000313" key="4">
    <source>
        <dbReference type="Proteomes" id="UP000187891"/>
    </source>
</evidence>
<dbReference type="AlphaFoldDB" id="A0A1R3U085"/>
<dbReference type="PANTHER" id="PTHR34580">
    <property type="match status" value="1"/>
</dbReference>
<dbReference type="InterPro" id="IPR051534">
    <property type="entry name" value="CBASS_pafABC_assoc_protein"/>
</dbReference>